<dbReference type="RefSeq" id="WP_279616844.1">
    <property type="nucleotide sequence ID" value="NZ_CP163445.1"/>
</dbReference>
<organism evidence="1">
    <name type="scientific">Streptomyces sp. Y1</name>
    <dbReference type="NCBI Taxonomy" id="3238634"/>
    <lineage>
        <taxon>Bacteria</taxon>
        <taxon>Bacillati</taxon>
        <taxon>Actinomycetota</taxon>
        <taxon>Actinomycetes</taxon>
        <taxon>Kitasatosporales</taxon>
        <taxon>Streptomycetaceae</taxon>
        <taxon>Streptomyces</taxon>
    </lineage>
</organism>
<name>A0AB39TAN6_9ACTN</name>
<sequence length="43" mass="4718">MATDMQELFDLDVQDLVAAETGEQEEAAFSISCEGSCTRPYCI</sequence>
<reference evidence="1" key="1">
    <citation type="submission" date="2024-07" db="EMBL/GenBank/DDBJ databases">
        <authorList>
            <person name="Yu S.T."/>
        </authorList>
    </citation>
    <scope>NUCLEOTIDE SEQUENCE</scope>
    <source>
        <strain evidence="1">Y1</strain>
    </source>
</reference>
<protein>
    <submittedName>
        <fullName evidence="1">Uncharacterized protein</fullName>
    </submittedName>
</protein>
<proteinExistence type="predicted"/>
<dbReference type="EMBL" id="CP163445">
    <property type="protein sequence ID" value="XDQ77087.1"/>
    <property type="molecule type" value="Genomic_DNA"/>
</dbReference>
<accession>A0AB39TAN6</accession>
<gene>
    <name evidence="1" type="ORF">AB2U05_00620</name>
</gene>
<evidence type="ECO:0000313" key="1">
    <source>
        <dbReference type="EMBL" id="XDQ77087.1"/>
    </source>
</evidence>
<dbReference type="AlphaFoldDB" id="A0AB39TAN6"/>